<evidence type="ECO:0000256" key="1">
    <source>
        <dbReference type="SAM" id="MobiDB-lite"/>
    </source>
</evidence>
<dbReference type="EMBL" id="KV907493">
    <property type="protein sequence ID" value="OOG00313.1"/>
    <property type="molecule type" value="Genomic_DNA"/>
</dbReference>
<name>A0A1R3S0T3_ASPC5</name>
<reference evidence="3" key="1">
    <citation type="journal article" date="2017" name="Genome Biol.">
        <title>Comparative genomics reveals high biological diversity and specific adaptations in the industrially and medically important fungal genus Aspergillus.</title>
        <authorList>
            <person name="de Vries R.P."/>
            <person name="Riley R."/>
            <person name="Wiebenga A."/>
            <person name="Aguilar-Osorio G."/>
            <person name="Amillis S."/>
            <person name="Uchima C.A."/>
            <person name="Anderluh G."/>
            <person name="Asadollahi M."/>
            <person name="Askin M."/>
            <person name="Barry K."/>
            <person name="Battaglia E."/>
            <person name="Bayram O."/>
            <person name="Benocci T."/>
            <person name="Braus-Stromeyer S.A."/>
            <person name="Caldana C."/>
            <person name="Canovas D."/>
            <person name="Cerqueira G.C."/>
            <person name="Chen F."/>
            <person name="Chen W."/>
            <person name="Choi C."/>
            <person name="Clum A."/>
            <person name="Dos Santos R.A."/>
            <person name="Damasio A.R."/>
            <person name="Diallinas G."/>
            <person name="Emri T."/>
            <person name="Fekete E."/>
            <person name="Flipphi M."/>
            <person name="Freyberg S."/>
            <person name="Gallo A."/>
            <person name="Gournas C."/>
            <person name="Habgood R."/>
            <person name="Hainaut M."/>
            <person name="Harispe M.L."/>
            <person name="Henrissat B."/>
            <person name="Hilden K.S."/>
            <person name="Hope R."/>
            <person name="Hossain A."/>
            <person name="Karabika E."/>
            <person name="Karaffa L."/>
            <person name="Karanyi Z."/>
            <person name="Krasevec N."/>
            <person name="Kuo A."/>
            <person name="Kusch H."/>
            <person name="LaButti K."/>
            <person name="Lagendijk E.L."/>
            <person name="Lapidus A."/>
            <person name="Levasseur A."/>
            <person name="Lindquist E."/>
            <person name="Lipzen A."/>
            <person name="Logrieco A.F."/>
            <person name="MacCabe A."/>
            <person name="Maekelae M.R."/>
            <person name="Malavazi I."/>
            <person name="Melin P."/>
            <person name="Meyer V."/>
            <person name="Mielnichuk N."/>
            <person name="Miskei M."/>
            <person name="Molnar A.P."/>
            <person name="Mule G."/>
            <person name="Ngan C.Y."/>
            <person name="Orejas M."/>
            <person name="Orosz E."/>
            <person name="Ouedraogo J.P."/>
            <person name="Overkamp K.M."/>
            <person name="Park H.-S."/>
            <person name="Perrone G."/>
            <person name="Piumi F."/>
            <person name="Punt P.J."/>
            <person name="Ram A.F."/>
            <person name="Ramon A."/>
            <person name="Rauscher S."/>
            <person name="Record E."/>
            <person name="Riano-Pachon D.M."/>
            <person name="Robert V."/>
            <person name="Roehrig J."/>
            <person name="Ruller R."/>
            <person name="Salamov A."/>
            <person name="Salih N.S."/>
            <person name="Samson R.A."/>
            <person name="Sandor E."/>
            <person name="Sanguinetti M."/>
            <person name="Schuetze T."/>
            <person name="Sepcic K."/>
            <person name="Shelest E."/>
            <person name="Sherlock G."/>
            <person name="Sophianopoulou V."/>
            <person name="Squina F.M."/>
            <person name="Sun H."/>
            <person name="Susca A."/>
            <person name="Todd R.B."/>
            <person name="Tsang A."/>
            <person name="Unkles S.E."/>
            <person name="van de Wiele N."/>
            <person name="van Rossen-Uffink D."/>
            <person name="Oliveira J.V."/>
            <person name="Vesth T.C."/>
            <person name="Visser J."/>
            <person name="Yu J.-H."/>
            <person name="Zhou M."/>
            <person name="Andersen M.R."/>
            <person name="Archer D.B."/>
            <person name="Baker S.E."/>
            <person name="Benoit I."/>
            <person name="Brakhage A.A."/>
            <person name="Braus G.H."/>
            <person name="Fischer R."/>
            <person name="Frisvad J.C."/>
            <person name="Goldman G.H."/>
            <person name="Houbraken J."/>
            <person name="Oakley B."/>
            <person name="Pocsi I."/>
            <person name="Scazzocchio C."/>
            <person name="Seiboth B."/>
            <person name="vanKuyk P.A."/>
            <person name="Wortman J."/>
            <person name="Dyer P.S."/>
            <person name="Grigoriev I.V."/>
        </authorList>
    </citation>
    <scope>NUCLEOTIDE SEQUENCE [LARGE SCALE GENOMIC DNA]</scope>
    <source>
        <strain evidence="3">ITEM 5010</strain>
    </source>
</reference>
<evidence type="ECO:0000313" key="3">
    <source>
        <dbReference type="Proteomes" id="UP000188318"/>
    </source>
</evidence>
<evidence type="ECO:0000313" key="2">
    <source>
        <dbReference type="EMBL" id="OOG00313.1"/>
    </source>
</evidence>
<feature type="region of interest" description="Disordered" evidence="1">
    <location>
        <begin position="40"/>
        <end position="79"/>
    </location>
</feature>
<dbReference type="Proteomes" id="UP000188318">
    <property type="component" value="Unassembled WGS sequence"/>
</dbReference>
<gene>
    <name evidence="2" type="ORF">ASPCADRAFT_202197</name>
</gene>
<protein>
    <submittedName>
        <fullName evidence="2">Uncharacterized protein</fullName>
    </submittedName>
</protein>
<dbReference type="AlphaFoldDB" id="A0A1R3S0T3"/>
<dbReference type="OMA" id="DYGSTQY"/>
<proteinExistence type="predicted"/>
<sequence>MPLTPLNGLYRSFKARHLSKINHDEYIKTADDSSSIFSDATTVAPREKPRVEKAATQQTPDSMDYGSTRYGMRGMSTRA</sequence>
<dbReference type="OrthoDB" id="4477648at2759"/>
<accession>A0A1R3S0T3</accession>
<keyword evidence="3" id="KW-1185">Reference proteome</keyword>
<organism evidence="2 3">
    <name type="scientific">Aspergillus carbonarius (strain ITEM 5010)</name>
    <dbReference type="NCBI Taxonomy" id="602072"/>
    <lineage>
        <taxon>Eukaryota</taxon>
        <taxon>Fungi</taxon>
        <taxon>Dikarya</taxon>
        <taxon>Ascomycota</taxon>
        <taxon>Pezizomycotina</taxon>
        <taxon>Eurotiomycetes</taxon>
        <taxon>Eurotiomycetidae</taxon>
        <taxon>Eurotiales</taxon>
        <taxon>Aspergillaceae</taxon>
        <taxon>Aspergillus</taxon>
        <taxon>Aspergillus subgen. Circumdati</taxon>
    </lineage>
</organism>
<dbReference type="VEuPathDB" id="FungiDB:ASPCADRAFT_202197"/>